<name>A0AAN8T732_SOLBU</name>
<accession>A0AAN8T732</accession>
<evidence type="ECO:0000313" key="1">
    <source>
        <dbReference type="EMBL" id="KAK6780037.1"/>
    </source>
</evidence>
<dbReference type="EMBL" id="JBANQN010000009">
    <property type="protein sequence ID" value="KAK6780037.1"/>
    <property type="molecule type" value="Genomic_DNA"/>
</dbReference>
<sequence length="184" mass="21720">MQTLSSYENISGQLVNKEKSHFMIYSNTFNNTTDRIKRVTGFKYKDEVITYLGCPLFVGRPRIIYFSDLISKVLNRISSWKTKTLSYGGRAILIRYVLRSLPIHLLSAITPPVTVLKQIQGMIADFFWGWRNERKKYHWSSWKNLSYPLDEGGIGVKNLKDVYRAFKYKQWWIFIARKTLWGTF</sequence>
<organism evidence="1 2">
    <name type="scientific">Solanum bulbocastanum</name>
    <name type="common">Wild potato</name>
    <dbReference type="NCBI Taxonomy" id="147425"/>
    <lineage>
        <taxon>Eukaryota</taxon>
        <taxon>Viridiplantae</taxon>
        <taxon>Streptophyta</taxon>
        <taxon>Embryophyta</taxon>
        <taxon>Tracheophyta</taxon>
        <taxon>Spermatophyta</taxon>
        <taxon>Magnoliopsida</taxon>
        <taxon>eudicotyledons</taxon>
        <taxon>Gunneridae</taxon>
        <taxon>Pentapetalae</taxon>
        <taxon>asterids</taxon>
        <taxon>lamiids</taxon>
        <taxon>Solanales</taxon>
        <taxon>Solanaceae</taxon>
        <taxon>Solanoideae</taxon>
        <taxon>Solaneae</taxon>
        <taxon>Solanum</taxon>
    </lineage>
</organism>
<dbReference type="Proteomes" id="UP001371456">
    <property type="component" value="Unassembled WGS sequence"/>
</dbReference>
<gene>
    <name evidence="1" type="ORF">RDI58_022221</name>
</gene>
<keyword evidence="2" id="KW-1185">Reference proteome</keyword>
<protein>
    <submittedName>
        <fullName evidence="1">Uncharacterized protein</fullName>
    </submittedName>
</protein>
<proteinExistence type="predicted"/>
<reference evidence="1 2" key="1">
    <citation type="submission" date="2024-02" db="EMBL/GenBank/DDBJ databases">
        <title>de novo genome assembly of Solanum bulbocastanum strain 11H21.</title>
        <authorList>
            <person name="Hosaka A.J."/>
        </authorList>
    </citation>
    <scope>NUCLEOTIDE SEQUENCE [LARGE SCALE GENOMIC DNA]</scope>
    <source>
        <tissue evidence="1">Young leaves</tissue>
    </source>
</reference>
<comment type="caution">
    <text evidence="1">The sequence shown here is derived from an EMBL/GenBank/DDBJ whole genome shotgun (WGS) entry which is preliminary data.</text>
</comment>
<evidence type="ECO:0000313" key="2">
    <source>
        <dbReference type="Proteomes" id="UP001371456"/>
    </source>
</evidence>
<dbReference type="AlphaFoldDB" id="A0AAN8T732"/>
<dbReference type="PANTHER" id="PTHR33116">
    <property type="entry name" value="REVERSE TRANSCRIPTASE ZINC-BINDING DOMAIN-CONTAINING PROTEIN-RELATED-RELATED"/>
    <property type="match status" value="1"/>
</dbReference>
<dbReference type="PANTHER" id="PTHR33116:SF82">
    <property type="entry name" value="RNASE H FAMILY PROTEIN"/>
    <property type="match status" value="1"/>
</dbReference>